<evidence type="ECO:0000259" key="2">
    <source>
        <dbReference type="PROSITE" id="PS50222"/>
    </source>
</evidence>
<reference evidence="3" key="1">
    <citation type="submission" date="2021-02" db="EMBL/GenBank/DDBJ databases">
        <authorList>
            <person name="Nowell W R."/>
        </authorList>
    </citation>
    <scope>NUCLEOTIDE SEQUENCE</scope>
</reference>
<feature type="domain" description="EF-hand" evidence="2">
    <location>
        <begin position="134"/>
        <end position="169"/>
    </location>
</feature>
<dbReference type="Gene3D" id="1.10.238.10">
    <property type="entry name" value="EF-hand"/>
    <property type="match status" value="1"/>
</dbReference>
<dbReference type="Proteomes" id="UP000663832">
    <property type="component" value="Unassembled WGS sequence"/>
</dbReference>
<keyword evidence="4" id="KW-1185">Reference proteome</keyword>
<sequence>MGNMMKKKNGAQVAPMQGGVSPPYQQQQQQQPQYMQQPQYVQQPQYAQQPQYMQQPAQYPSSYSNNYYASYYSGASSPYNQNSQLLSSLTGWSSPDIQRLQSEFLAYANPNGIVDRNGFRKLYISSLLNTSWENIERNAEATFRSLDVNQTGGLDFNEYMIGCTRMSGSGGGY</sequence>
<dbReference type="SUPFAM" id="SSF47473">
    <property type="entry name" value="EF-hand"/>
    <property type="match status" value="1"/>
</dbReference>
<organism evidence="3 4">
    <name type="scientific">Adineta steineri</name>
    <dbReference type="NCBI Taxonomy" id="433720"/>
    <lineage>
        <taxon>Eukaryota</taxon>
        <taxon>Metazoa</taxon>
        <taxon>Spiralia</taxon>
        <taxon>Gnathifera</taxon>
        <taxon>Rotifera</taxon>
        <taxon>Eurotatoria</taxon>
        <taxon>Bdelloidea</taxon>
        <taxon>Adinetida</taxon>
        <taxon>Adinetidae</taxon>
        <taxon>Adineta</taxon>
    </lineage>
</organism>
<protein>
    <recommendedName>
        <fullName evidence="2">EF-hand domain-containing protein</fullName>
    </recommendedName>
</protein>
<dbReference type="EMBL" id="CAJNOM010000133">
    <property type="protein sequence ID" value="CAF1112608.1"/>
    <property type="molecule type" value="Genomic_DNA"/>
</dbReference>
<gene>
    <name evidence="3" type="ORF">QVE165_LOCUS20929</name>
</gene>
<accession>A0A814PY80</accession>
<proteinExistence type="predicted"/>
<feature type="compositionally biased region" description="Low complexity" evidence="1">
    <location>
        <begin position="22"/>
        <end position="58"/>
    </location>
</feature>
<evidence type="ECO:0000313" key="4">
    <source>
        <dbReference type="Proteomes" id="UP000663832"/>
    </source>
</evidence>
<dbReference type="PROSITE" id="PS50222">
    <property type="entry name" value="EF_HAND_2"/>
    <property type="match status" value="1"/>
</dbReference>
<dbReference type="InterPro" id="IPR002048">
    <property type="entry name" value="EF_hand_dom"/>
</dbReference>
<evidence type="ECO:0000313" key="3">
    <source>
        <dbReference type="EMBL" id="CAF1112608.1"/>
    </source>
</evidence>
<name>A0A814PY80_9BILA</name>
<dbReference type="SUPFAM" id="SSF81995">
    <property type="entry name" value="beta-sandwich domain of Sec23/24"/>
    <property type="match status" value="1"/>
</dbReference>
<comment type="caution">
    <text evidence="3">The sequence shown here is derived from an EMBL/GenBank/DDBJ whole genome shotgun (WGS) entry which is preliminary data.</text>
</comment>
<dbReference type="GO" id="GO:0005509">
    <property type="term" value="F:calcium ion binding"/>
    <property type="evidence" value="ECO:0007669"/>
    <property type="project" value="InterPro"/>
</dbReference>
<dbReference type="InterPro" id="IPR011992">
    <property type="entry name" value="EF-hand-dom_pair"/>
</dbReference>
<dbReference type="OrthoDB" id="191686at2759"/>
<feature type="region of interest" description="Disordered" evidence="1">
    <location>
        <begin position="1"/>
        <end position="58"/>
    </location>
</feature>
<dbReference type="AlphaFoldDB" id="A0A814PY80"/>
<evidence type="ECO:0000256" key="1">
    <source>
        <dbReference type="SAM" id="MobiDB-lite"/>
    </source>
</evidence>